<dbReference type="PRINTS" id="PR00385">
    <property type="entry name" value="P450"/>
</dbReference>
<evidence type="ECO:0000256" key="2">
    <source>
        <dbReference type="ARBA" id="ARBA00010617"/>
    </source>
</evidence>
<accession>A0A3D8T2P4</accession>
<comment type="cofactor">
    <cofactor evidence="1 6">
        <name>heme</name>
        <dbReference type="ChEBI" id="CHEBI:30413"/>
    </cofactor>
</comment>
<reference evidence="9 10" key="1">
    <citation type="journal article" date="2018" name="IMA Fungus">
        <title>IMA Genome-F 9: Draft genome sequence of Annulohypoxylon stygium, Aspergillus mulundensis, Berkeleyomyces basicola (syn. Thielaviopsis basicola), Ceratocystis smalleyi, two Cercospora beticola strains, Coleophoma cylindrospora, Fusarium fracticaudum, Phialophora cf. hyalina, and Morchella septimelata.</title>
        <authorList>
            <person name="Wingfield B.D."/>
            <person name="Bills G.F."/>
            <person name="Dong Y."/>
            <person name="Huang W."/>
            <person name="Nel W.J."/>
            <person name="Swalarsk-Parry B.S."/>
            <person name="Vaghefi N."/>
            <person name="Wilken P.M."/>
            <person name="An Z."/>
            <person name="de Beer Z.W."/>
            <person name="De Vos L."/>
            <person name="Chen L."/>
            <person name="Duong T.A."/>
            <person name="Gao Y."/>
            <person name="Hammerbacher A."/>
            <person name="Kikkert J.R."/>
            <person name="Li Y."/>
            <person name="Li H."/>
            <person name="Li K."/>
            <person name="Li Q."/>
            <person name="Liu X."/>
            <person name="Ma X."/>
            <person name="Naidoo K."/>
            <person name="Pethybridge S.J."/>
            <person name="Sun J."/>
            <person name="Steenkamp E.T."/>
            <person name="van der Nest M.A."/>
            <person name="van Wyk S."/>
            <person name="Wingfield M.J."/>
            <person name="Xiong C."/>
            <person name="Yue Q."/>
            <person name="Zhang X."/>
        </authorList>
    </citation>
    <scope>NUCLEOTIDE SEQUENCE [LARGE SCALE GENOMIC DNA]</scope>
    <source>
        <strain evidence="9 10">DSM 5745</strain>
    </source>
</reference>
<keyword evidence="5 6" id="KW-0408">Iron</keyword>
<protein>
    <submittedName>
        <fullName evidence="9">Putative Cytochrome P450</fullName>
    </submittedName>
</protein>
<name>A0A3D8T2P4_9EURO</name>
<dbReference type="AlphaFoldDB" id="A0A3D8T2P4"/>
<evidence type="ECO:0000313" key="9">
    <source>
        <dbReference type="EMBL" id="RDW92711.1"/>
    </source>
</evidence>
<dbReference type="InterPro" id="IPR017972">
    <property type="entry name" value="Cyt_P450_CS"/>
</dbReference>
<dbReference type="GO" id="GO:0004497">
    <property type="term" value="F:monooxygenase activity"/>
    <property type="evidence" value="ECO:0007669"/>
    <property type="project" value="UniProtKB-KW"/>
</dbReference>
<proteinExistence type="inferred from homology"/>
<dbReference type="GeneID" id="38110403"/>
<evidence type="ECO:0000256" key="5">
    <source>
        <dbReference type="ARBA" id="ARBA00023004"/>
    </source>
</evidence>
<keyword evidence="7" id="KW-0503">Monooxygenase</keyword>
<dbReference type="InterPro" id="IPR002401">
    <property type="entry name" value="Cyt_P450_E_grp-I"/>
</dbReference>
<keyword evidence="3 6" id="KW-0479">Metal-binding</keyword>
<dbReference type="InterPro" id="IPR050121">
    <property type="entry name" value="Cytochrome_P450_monoxygenase"/>
</dbReference>
<evidence type="ECO:0000256" key="7">
    <source>
        <dbReference type="RuleBase" id="RU000461"/>
    </source>
</evidence>
<evidence type="ECO:0000256" key="1">
    <source>
        <dbReference type="ARBA" id="ARBA00001971"/>
    </source>
</evidence>
<dbReference type="GO" id="GO:0016705">
    <property type="term" value="F:oxidoreductase activity, acting on paired donors, with incorporation or reduction of molecular oxygen"/>
    <property type="evidence" value="ECO:0007669"/>
    <property type="project" value="InterPro"/>
</dbReference>
<dbReference type="GO" id="GO:0044550">
    <property type="term" value="P:secondary metabolite biosynthetic process"/>
    <property type="evidence" value="ECO:0007669"/>
    <property type="project" value="UniProtKB-ARBA"/>
</dbReference>
<comment type="similarity">
    <text evidence="2 7">Belongs to the cytochrome P450 family.</text>
</comment>
<dbReference type="OrthoDB" id="3945418at2759"/>
<keyword evidence="4 7" id="KW-0560">Oxidoreductase</keyword>
<dbReference type="PROSITE" id="PS00086">
    <property type="entry name" value="CYTOCHROME_P450"/>
    <property type="match status" value="1"/>
</dbReference>
<evidence type="ECO:0000313" key="10">
    <source>
        <dbReference type="Proteomes" id="UP000256690"/>
    </source>
</evidence>
<keyword evidence="8" id="KW-0812">Transmembrane</keyword>
<keyword evidence="8" id="KW-0472">Membrane</keyword>
<dbReference type="STRING" id="1810919.A0A3D8T2P4"/>
<dbReference type="Proteomes" id="UP000256690">
    <property type="component" value="Unassembled WGS sequence"/>
</dbReference>
<organism evidence="9 10">
    <name type="scientific">Aspergillus mulundensis</name>
    <dbReference type="NCBI Taxonomy" id="1810919"/>
    <lineage>
        <taxon>Eukaryota</taxon>
        <taxon>Fungi</taxon>
        <taxon>Dikarya</taxon>
        <taxon>Ascomycota</taxon>
        <taxon>Pezizomycotina</taxon>
        <taxon>Eurotiomycetes</taxon>
        <taxon>Eurotiomycetidae</taxon>
        <taxon>Eurotiales</taxon>
        <taxon>Aspergillaceae</taxon>
        <taxon>Aspergillus</taxon>
        <taxon>Aspergillus subgen. Nidulantes</taxon>
    </lineage>
</organism>
<evidence type="ECO:0000256" key="3">
    <source>
        <dbReference type="ARBA" id="ARBA00022723"/>
    </source>
</evidence>
<dbReference type="GO" id="GO:0020037">
    <property type="term" value="F:heme binding"/>
    <property type="evidence" value="ECO:0007669"/>
    <property type="project" value="InterPro"/>
</dbReference>
<dbReference type="EMBL" id="PVWQ01000001">
    <property type="protein sequence ID" value="RDW92711.1"/>
    <property type="molecule type" value="Genomic_DNA"/>
</dbReference>
<keyword evidence="8" id="KW-1133">Transmembrane helix</keyword>
<evidence type="ECO:0000256" key="6">
    <source>
        <dbReference type="PIRSR" id="PIRSR602401-1"/>
    </source>
</evidence>
<dbReference type="InterPro" id="IPR001128">
    <property type="entry name" value="Cyt_P450"/>
</dbReference>
<comment type="caution">
    <text evidence="9">The sequence shown here is derived from an EMBL/GenBank/DDBJ whole genome shotgun (WGS) entry which is preliminary data.</text>
</comment>
<feature type="transmembrane region" description="Helical" evidence="8">
    <location>
        <begin position="12"/>
        <end position="35"/>
    </location>
</feature>
<dbReference type="PRINTS" id="PR00463">
    <property type="entry name" value="EP450I"/>
</dbReference>
<dbReference type="SUPFAM" id="SSF48264">
    <property type="entry name" value="Cytochrome P450"/>
    <property type="match status" value="1"/>
</dbReference>
<keyword evidence="10" id="KW-1185">Reference proteome</keyword>
<evidence type="ECO:0000256" key="8">
    <source>
        <dbReference type="SAM" id="Phobius"/>
    </source>
</evidence>
<dbReference type="PANTHER" id="PTHR24305:SF152">
    <property type="entry name" value="P450, PUTATIVE (EUROFUNG)-RELATED"/>
    <property type="match status" value="1"/>
</dbReference>
<dbReference type="PANTHER" id="PTHR24305">
    <property type="entry name" value="CYTOCHROME P450"/>
    <property type="match status" value="1"/>
</dbReference>
<dbReference type="RefSeq" id="XP_026607894.1">
    <property type="nucleotide sequence ID" value="XM_026742049.1"/>
</dbReference>
<dbReference type="GO" id="GO:0005506">
    <property type="term" value="F:iron ion binding"/>
    <property type="evidence" value="ECO:0007669"/>
    <property type="project" value="InterPro"/>
</dbReference>
<sequence length="521" mass="59800">MARIFLDYPFSTWIIFIVSTHILYVLGLVGYRLFFHPLAGFPGPRYAALSRWHEVYHDVYLQGKFIFWIKEQHRKHGPIIRIAPDELHILDADLWETIYTKAGRVDKYAWMSGRFGNDTSVLTTAPDDLHRIRRNALNPFFSRQHILGLQDIIRQKLDTLIGRVEEYKALNAPMPIHRGFMAFSEDVIMQYCFGHDYSAVGEDGWAPTLHDAFMNVTIAGNTALHFPLVPKIMNALPQAWIEKLDPVYAPIFRMQRDLGKQIRDIKQSIAAGSSSSDNDRQTVFSDLIHGDLPEAEKADRRLQDEAQLVIGAGLATTGWALTVGTFYLLDNPNVLARLRRELDEAIPGSAYDLDNPTTALEWTKLEKLPYLTGVIKEAVRLSHSTTSRNVRRLPKPIYFKDWVIPAHTPVSMTIPFLHLDEEIYPDSNSFVPERWLDNPKAKNGAPLERYFVGFGKGTRSCLGLNLAWCELYLVFASFFRFFDFELFETDISDIELAHDYFLPLPKLDSKGIRVFVRHRDI</sequence>
<dbReference type="CDD" id="cd11062">
    <property type="entry name" value="CYP58-like"/>
    <property type="match status" value="1"/>
</dbReference>
<dbReference type="Pfam" id="PF00067">
    <property type="entry name" value="p450"/>
    <property type="match status" value="1"/>
</dbReference>
<feature type="binding site" description="axial binding residue" evidence="6">
    <location>
        <position position="461"/>
    </location>
    <ligand>
        <name>heme</name>
        <dbReference type="ChEBI" id="CHEBI:30413"/>
    </ligand>
    <ligandPart>
        <name>Fe</name>
        <dbReference type="ChEBI" id="CHEBI:18248"/>
    </ligandPart>
</feature>
<dbReference type="InterPro" id="IPR036396">
    <property type="entry name" value="Cyt_P450_sf"/>
</dbReference>
<dbReference type="Gene3D" id="1.10.630.10">
    <property type="entry name" value="Cytochrome P450"/>
    <property type="match status" value="1"/>
</dbReference>
<evidence type="ECO:0000256" key="4">
    <source>
        <dbReference type="ARBA" id="ARBA00023002"/>
    </source>
</evidence>
<gene>
    <name evidence="9" type="ORF">DSM5745_00033</name>
</gene>
<keyword evidence="6 7" id="KW-0349">Heme</keyword>